<dbReference type="EMBL" id="HBFS01000500">
    <property type="protein sequence ID" value="CAD8907128.1"/>
    <property type="molecule type" value="Transcribed_RNA"/>
</dbReference>
<organism evidence="1">
    <name type="scientific">Bicosoecida sp. CB-2014</name>
    <dbReference type="NCBI Taxonomy" id="1486930"/>
    <lineage>
        <taxon>Eukaryota</taxon>
        <taxon>Sar</taxon>
        <taxon>Stramenopiles</taxon>
        <taxon>Bigyra</taxon>
        <taxon>Opalozoa</taxon>
        <taxon>Bicosoecida</taxon>
    </lineage>
</organism>
<accession>A0A7S1G1V2</accession>
<dbReference type="AlphaFoldDB" id="A0A7S1G1V2"/>
<evidence type="ECO:0000313" key="1">
    <source>
        <dbReference type="EMBL" id="CAD8907128.1"/>
    </source>
</evidence>
<protein>
    <submittedName>
        <fullName evidence="1">Uncharacterized protein</fullName>
    </submittedName>
</protein>
<gene>
    <name evidence="1" type="ORF">BSP0115_LOCUS322</name>
</gene>
<reference evidence="1" key="1">
    <citation type="submission" date="2021-01" db="EMBL/GenBank/DDBJ databases">
        <authorList>
            <person name="Corre E."/>
            <person name="Pelletier E."/>
            <person name="Niang G."/>
            <person name="Scheremetjew M."/>
            <person name="Finn R."/>
            <person name="Kale V."/>
            <person name="Holt S."/>
            <person name="Cochrane G."/>
            <person name="Meng A."/>
            <person name="Brown T."/>
            <person name="Cohen L."/>
        </authorList>
    </citation>
    <scope>NUCLEOTIDE SEQUENCE</scope>
    <source>
        <strain evidence="1">Ms1</strain>
    </source>
</reference>
<name>A0A7S1G1V2_9STRA</name>
<sequence length="99" mass="11147">MAGFHRRSQRALTAPYHARFHAAVIDVFKTRSKQIAGGYFAYLSPPLDDEGKAIEALRATLAAVGDDPALTILRRQVRERIDQHERCLRCRQLDAAEEA</sequence>
<proteinExistence type="predicted"/>